<proteinExistence type="inferred from homology"/>
<dbReference type="GO" id="GO:0005829">
    <property type="term" value="C:cytosol"/>
    <property type="evidence" value="ECO:0007669"/>
    <property type="project" value="TreeGrafter"/>
</dbReference>
<reference evidence="7 8" key="1">
    <citation type="submission" date="2019-08" db="EMBL/GenBank/DDBJ databases">
        <authorList>
            <person name="Khan S.A."/>
            <person name="Jeon C.O."/>
            <person name="Jeong S.E."/>
        </authorList>
    </citation>
    <scope>NUCLEOTIDE SEQUENCE [LARGE SCALE GENOMIC DNA]</scope>
    <source>
        <strain evidence="8">IMCC1728</strain>
    </source>
</reference>
<comment type="similarity">
    <text evidence="2">Belongs to the histone-like protein H-NS family.</text>
</comment>
<dbReference type="Pfam" id="PF00816">
    <property type="entry name" value="Histone_HNS"/>
    <property type="match status" value="1"/>
</dbReference>
<accession>A0A5C6U2N6</accession>
<dbReference type="GO" id="GO:0032993">
    <property type="term" value="C:protein-DNA complex"/>
    <property type="evidence" value="ECO:0007669"/>
    <property type="project" value="TreeGrafter"/>
</dbReference>
<dbReference type="GO" id="GO:0003680">
    <property type="term" value="F:minor groove of adenine-thymine-rich DNA binding"/>
    <property type="evidence" value="ECO:0007669"/>
    <property type="project" value="TreeGrafter"/>
</dbReference>
<dbReference type="GO" id="GO:0003681">
    <property type="term" value="F:bent DNA binding"/>
    <property type="evidence" value="ECO:0007669"/>
    <property type="project" value="TreeGrafter"/>
</dbReference>
<dbReference type="Proteomes" id="UP000321832">
    <property type="component" value="Unassembled WGS sequence"/>
</dbReference>
<keyword evidence="8" id="KW-1185">Reference proteome</keyword>
<feature type="region of interest" description="Disordered" evidence="5">
    <location>
        <begin position="51"/>
        <end position="76"/>
    </location>
</feature>
<dbReference type="PANTHER" id="PTHR38097:SF2">
    <property type="entry name" value="DNA-BINDING PROTEIN STPA"/>
    <property type="match status" value="1"/>
</dbReference>
<gene>
    <name evidence="7" type="ORF">FSC37_08450</name>
</gene>
<dbReference type="SUPFAM" id="SSF81273">
    <property type="entry name" value="H-NS histone-like proteins"/>
    <property type="match status" value="1"/>
</dbReference>
<dbReference type="EMBL" id="VOPW01000001">
    <property type="protein sequence ID" value="TXC65968.1"/>
    <property type="molecule type" value="Genomic_DNA"/>
</dbReference>
<dbReference type="SMART" id="SM00528">
    <property type="entry name" value="HNS"/>
    <property type="match status" value="1"/>
</dbReference>
<evidence type="ECO:0000259" key="6">
    <source>
        <dbReference type="SMART" id="SM00528"/>
    </source>
</evidence>
<sequence>MATLQELLAQREAIEREIELTKKRERADAIARVRSLMAEYGLTLADLGGKTTGSSGKSAGTTKVPPKYRNAATGDTWSGRGLQPNWLKAALASGRKLDEFKV</sequence>
<feature type="domain" description="DNA-binding protein H-NS-like C-terminal" evidence="6">
    <location>
        <begin position="58"/>
        <end position="102"/>
    </location>
</feature>
<dbReference type="InterPro" id="IPR027444">
    <property type="entry name" value="H-NS_C_dom"/>
</dbReference>
<dbReference type="GO" id="GO:0001217">
    <property type="term" value="F:DNA-binding transcription repressor activity"/>
    <property type="evidence" value="ECO:0007669"/>
    <property type="project" value="TreeGrafter"/>
</dbReference>
<dbReference type="PANTHER" id="PTHR38097">
    <property type="match status" value="1"/>
</dbReference>
<organism evidence="7 8">
    <name type="scientific">Piscinibacter aquaticus</name>
    <dbReference type="NCBI Taxonomy" id="392597"/>
    <lineage>
        <taxon>Bacteria</taxon>
        <taxon>Pseudomonadati</taxon>
        <taxon>Pseudomonadota</taxon>
        <taxon>Betaproteobacteria</taxon>
        <taxon>Burkholderiales</taxon>
        <taxon>Sphaerotilaceae</taxon>
        <taxon>Piscinibacter</taxon>
    </lineage>
</organism>
<evidence type="ECO:0000256" key="5">
    <source>
        <dbReference type="SAM" id="MobiDB-lite"/>
    </source>
</evidence>
<evidence type="ECO:0000256" key="4">
    <source>
        <dbReference type="ARBA" id="ARBA00023125"/>
    </source>
</evidence>
<feature type="compositionally biased region" description="Low complexity" evidence="5">
    <location>
        <begin position="51"/>
        <end position="63"/>
    </location>
</feature>
<evidence type="ECO:0000256" key="2">
    <source>
        <dbReference type="ARBA" id="ARBA00010610"/>
    </source>
</evidence>
<evidence type="ECO:0000313" key="8">
    <source>
        <dbReference type="Proteomes" id="UP000321832"/>
    </source>
</evidence>
<keyword evidence="3" id="KW-0963">Cytoplasm</keyword>
<name>A0A5C6U2N6_9BURK</name>
<comment type="caution">
    <text evidence="7">The sequence shown here is derived from an EMBL/GenBank/DDBJ whole genome shotgun (WGS) entry which is preliminary data.</text>
</comment>
<evidence type="ECO:0000313" key="7">
    <source>
        <dbReference type="EMBL" id="TXC65968.1"/>
    </source>
</evidence>
<dbReference type="InterPro" id="IPR037150">
    <property type="entry name" value="H-NS_C_dom_sf"/>
</dbReference>
<keyword evidence="4" id="KW-0238">DNA-binding</keyword>
<dbReference type="Gene3D" id="4.10.430.10">
    <property type="entry name" value="Histone-like protein H-NS, C-terminal domain"/>
    <property type="match status" value="1"/>
</dbReference>
<dbReference type="GO" id="GO:0009295">
    <property type="term" value="C:nucleoid"/>
    <property type="evidence" value="ECO:0007669"/>
    <property type="project" value="UniProtKB-SubCell"/>
</dbReference>
<comment type="subcellular location">
    <subcellularLocation>
        <location evidence="1">Cytoplasm</location>
        <location evidence="1">Nucleoid</location>
    </subcellularLocation>
</comment>
<dbReference type="GO" id="GO:0000976">
    <property type="term" value="F:transcription cis-regulatory region binding"/>
    <property type="evidence" value="ECO:0007669"/>
    <property type="project" value="TreeGrafter"/>
</dbReference>
<evidence type="ECO:0000256" key="1">
    <source>
        <dbReference type="ARBA" id="ARBA00004453"/>
    </source>
</evidence>
<protein>
    <submittedName>
        <fullName evidence="7">H-NS histone family protein</fullName>
    </submittedName>
</protein>
<evidence type="ECO:0000256" key="3">
    <source>
        <dbReference type="ARBA" id="ARBA00022490"/>
    </source>
</evidence>
<dbReference type="AlphaFoldDB" id="A0A5C6U2N6"/>